<feature type="compositionally biased region" description="Basic residues" evidence="1">
    <location>
        <begin position="110"/>
        <end position="121"/>
    </location>
</feature>
<name>A0ABV8JI36_9BACL</name>
<protein>
    <submittedName>
        <fullName evidence="2">Uncharacterized protein</fullName>
    </submittedName>
</protein>
<gene>
    <name evidence="2" type="ORF">ACFOUO_08745</name>
</gene>
<proteinExistence type="predicted"/>
<feature type="region of interest" description="Disordered" evidence="1">
    <location>
        <begin position="80"/>
        <end position="121"/>
    </location>
</feature>
<keyword evidence="3" id="KW-1185">Reference proteome</keyword>
<evidence type="ECO:0000313" key="3">
    <source>
        <dbReference type="Proteomes" id="UP001595843"/>
    </source>
</evidence>
<evidence type="ECO:0000313" key="2">
    <source>
        <dbReference type="EMBL" id="MFC4076898.1"/>
    </source>
</evidence>
<dbReference type="EMBL" id="JBHSAP010000009">
    <property type="protein sequence ID" value="MFC4076898.1"/>
    <property type="molecule type" value="Genomic_DNA"/>
</dbReference>
<organism evidence="2 3">
    <name type="scientific">Salinithrix halophila</name>
    <dbReference type="NCBI Taxonomy" id="1485204"/>
    <lineage>
        <taxon>Bacteria</taxon>
        <taxon>Bacillati</taxon>
        <taxon>Bacillota</taxon>
        <taxon>Bacilli</taxon>
        <taxon>Bacillales</taxon>
        <taxon>Thermoactinomycetaceae</taxon>
        <taxon>Salinithrix</taxon>
    </lineage>
</organism>
<dbReference type="RefSeq" id="WP_380704252.1">
    <property type="nucleotide sequence ID" value="NZ_JBHSAP010000009.1"/>
</dbReference>
<dbReference type="Proteomes" id="UP001595843">
    <property type="component" value="Unassembled WGS sequence"/>
</dbReference>
<accession>A0ABV8JI36</accession>
<evidence type="ECO:0000256" key="1">
    <source>
        <dbReference type="SAM" id="MobiDB-lite"/>
    </source>
</evidence>
<comment type="caution">
    <text evidence="2">The sequence shown here is derived from an EMBL/GenBank/DDBJ whole genome shotgun (WGS) entry which is preliminary data.</text>
</comment>
<feature type="compositionally biased region" description="Basic and acidic residues" evidence="1">
    <location>
        <begin position="97"/>
        <end position="109"/>
    </location>
</feature>
<sequence>MSDSKLTKGQFADWINQTVGRNVVNEKLMDQLLQDAKESYNRQGLDGFFEYIRQLTQAPVSNEELKKLMDTVIDAGDPSRAVSRLADQGRIPKKRARQLEESMSREGASRKRKRQKNKGRG</sequence>
<reference evidence="3" key="1">
    <citation type="journal article" date="2019" name="Int. J. Syst. Evol. Microbiol.">
        <title>The Global Catalogue of Microorganisms (GCM) 10K type strain sequencing project: providing services to taxonomists for standard genome sequencing and annotation.</title>
        <authorList>
            <consortium name="The Broad Institute Genomics Platform"/>
            <consortium name="The Broad Institute Genome Sequencing Center for Infectious Disease"/>
            <person name="Wu L."/>
            <person name="Ma J."/>
        </authorList>
    </citation>
    <scope>NUCLEOTIDE SEQUENCE [LARGE SCALE GENOMIC DNA]</scope>
    <source>
        <strain evidence="3">IBRC-M 10813</strain>
    </source>
</reference>